<dbReference type="Gene3D" id="1.25.40.10">
    <property type="entry name" value="Tetratricopeptide repeat domain"/>
    <property type="match status" value="1"/>
</dbReference>
<evidence type="ECO:0000313" key="5">
    <source>
        <dbReference type="EMBL" id="RVU29695.1"/>
    </source>
</evidence>
<keyword evidence="3" id="KW-1133">Transmembrane helix</keyword>
<keyword evidence="3" id="KW-0812">Transmembrane</keyword>
<evidence type="ECO:0000256" key="2">
    <source>
        <dbReference type="SAM" id="MobiDB-lite"/>
    </source>
</evidence>
<dbReference type="EMBL" id="SACQ01000007">
    <property type="protein sequence ID" value="RVU29695.1"/>
    <property type="molecule type" value="Genomic_DNA"/>
</dbReference>
<dbReference type="InterPro" id="IPR002035">
    <property type="entry name" value="VWF_A"/>
</dbReference>
<dbReference type="Gene3D" id="3.40.50.410">
    <property type="entry name" value="von Willebrand factor, type A domain"/>
    <property type="match status" value="1"/>
</dbReference>
<feature type="compositionally biased region" description="Polar residues" evidence="2">
    <location>
        <begin position="479"/>
        <end position="501"/>
    </location>
</feature>
<evidence type="ECO:0000256" key="3">
    <source>
        <dbReference type="SAM" id="Phobius"/>
    </source>
</evidence>
<dbReference type="PROSITE" id="PS50234">
    <property type="entry name" value="VWFA"/>
    <property type="match status" value="1"/>
</dbReference>
<keyword evidence="6" id="KW-1185">Reference proteome</keyword>
<evidence type="ECO:0000313" key="6">
    <source>
        <dbReference type="Proteomes" id="UP000282818"/>
    </source>
</evidence>
<feature type="transmembrane region" description="Helical" evidence="3">
    <location>
        <begin position="32"/>
        <end position="51"/>
    </location>
</feature>
<dbReference type="SMART" id="SM00327">
    <property type="entry name" value="VWA"/>
    <property type="match status" value="1"/>
</dbReference>
<dbReference type="PANTHER" id="PTHR22550:SF14">
    <property type="entry name" value="VWFA DOMAIN-CONTAINING PROTEIN"/>
    <property type="match status" value="1"/>
</dbReference>
<gene>
    <name evidence="5" type="ORF">EOE65_14160</name>
</gene>
<reference evidence="5 6" key="1">
    <citation type="submission" date="2019-01" db="EMBL/GenBank/DDBJ databases">
        <authorList>
            <person name="Chen W.-M."/>
        </authorList>
    </citation>
    <scope>NUCLEOTIDE SEQUENCE [LARGE SCALE GENOMIC DNA]</scope>
    <source>
        <strain evidence="5 6">HPM-16</strain>
    </source>
</reference>
<name>A0A437Q5C0_9GAMM</name>
<dbReference type="PROSITE" id="PS50005">
    <property type="entry name" value="TPR"/>
    <property type="match status" value="1"/>
</dbReference>
<dbReference type="SUPFAM" id="SSF48452">
    <property type="entry name" value="TPR-like"/>
    <property type="match status" value="1"/>
</dbReference>
<evidence type="ECO:0000256" key="1">
    <source>
        <dbReference type="PROSITE-ProRule" id="PRU00339"/>
    </source>
</evidence>
<dbReference type="PROSITE" id="PS50293">
    <property type="entry name" value="TPR_REGION"/>
    <property type="match status" value="1"/>
</dbReference>
<sequence>MAARFRCAALSDLTGLAATARRHLVAQFHLLQPLWLLIIPLLVGLSYIVCAQSRSAKHWSMVCDPELLPLLVVEQRSRQWGRFVLLSIVSVLLGVALAQPVWQQQPQPAYQQEDALVIALDLSASMAAQDLKPSRLERARFKIRDLLAKQRDGQVALLVYAADAFVVTPLTQDAATIDAQLAAMSPDIMPRQGSRADRALQLAESLLQQAGIQAANILLVTDEIHPAQVAAESVRLKQAGHQVSLLGVGTAQGANIPTASGVLMHNGTAVVAKLVMSDLQEVASLGGGRAVLIGPSDADLDYLMSGFLRGGDVVAAPSQVVDEWVAEGPWLVLLALPFLLPLFRRGALSLLLPAIFVGALTSSHSVHANETSWWQTADQRGAAALSEGDAARAAALFTDPHWKQIAEARNGDLAAALEALPHPESADDWYNRGNLLAQSGALEEALSAYDQALEIAPEMADAKHNRAQVKQLLEEQTRAENGSQSNQEQGDQAQSDSSENSDAQDSDDQNGETQGDESPAGESNQTESDANDAAGQSQSNEQQGGQDSSTPAGTGEPQASAGDQAQEGKDQQQLQEAFKQALDERQAQGEDATAVESTAATAPPSEAEQARQQLLNRIEDDPAGLWRRKFRYQYQRDAAAEQESKPW</sequence>
<comment type="caution">
    <text evidence="5">The sequence shown here is derived from an EMBL/GenBank/DDBJ whole genome shotgun (WGS) entry which is preliminary data.</text>
</comment>
<dbReference type="SMART" id="SM00028">
    <property type="entry name" value="TPR"/>
    <property type="match status" value="1"/>
</dbReference>
<dbReference type="InterPro" id="IPR036465">
    <property type="entry name" value="vWFA_dom_sf"/>
</dbReference>
<feature type="transmembrane region" description="Helical" evidence="3">
    <location>
        <begin position="83"/>
        <end position="102"/>
    </location>
</feature>
<dbReference type="SUPFAM" id="SSF53300">
    <property type="entry name" value="vWA-like"/>
    <property type="match status" value="1"/>
</dbReference>
<dbReference type="InterPro" id="IPR050768">
    <property type="entry name" value="UPF0353/GerABKA_families"/>
</dbReference>
<keyword evidence="3" id="KW-0472">Membrane</keyword>
<dbReference type="Pfam" id="PF13519">
    <property type="entry name" value="VWA_2"/>
    <property type="match status" value="1"/>
</dbReference>
<dbReference type="AlphaFoldDB" id="A0A437Q5C0"/>
<accession>A0A437Q5C0</accession>
<dbReference type="InterPro" id="IPR011990">
    <property type="entry name" value="TPR-like_helical_dom_sf"/>
</dbReference>
<feature type="compositionally biased region" description="Low complexity" evidence="2">
    <location>
        <begin position="535"/>
        <end position="549"/>
    </location>
</feature>
<evidence type="ECO:0000259" key="4">
    <source>
        <dbReference type="PROSITE" id="PS50234"/>
    </source>
</evidence>
<dbReference type="Proteomes" id="UP000282818">
    <property type="component" value="Unassembled WGS sequence"/>
</dbReference>
<feature type="domain" description="VWFA" evidence="4">
    <location>
        <begin position="115"/>
        <end position="307"/>
    </location>
</feature>
<protein>
    <submittedName>
        <fullName evidence="5">VWA domain-containing protein</fullName>
    </submittedName>
</protein>
<feature type="repeat" description="TPR" evidence="1">
    <location>
        <begin position="426"/>
        <end position="459"/>
    </location>
</feature>
<feature type="region of interest" description="Disordered" evidence="2">
    <location>
        <begin position="476"/>
        <end position="623"/>
    </location>
</feature>
<dbReference type="Pfam" id="PF00515">
    <property type="entry name" value="TPR_1"/>
    <property type="match status" value="1"/>
</dbReference>
<keyword evidence="1" id="KW-0802">TPR repeat</keyword>
<organism evidence="5 6">
    <name type="scientific">Neptunomonas marina</name>
    <dbReference type="NCBI Taxonomy" id="1815562"/>
    <lineage>
        <taxon>Bacteria</taxon>
        <taxon>Pseudomonadati</taxon>
        <taxon>Pseudomonadota</taxon>
        <taxon>Gammaproteobacteria</taxon>
        <taxon>Oceanospirillales</taxon>
        <taxon>Oceanospirillaceae</taxon>
        <taxon>Neptunomonas</taxon>
    </lineage>
</organism>
<proteinExistence type="predicted"/>
<dbReference type="PANTHER" id="PTHR22550">
    <property type="entry name" value="SPORE GERMINATION PROTEIN"/>
    <property type="match status" value="1"/>
</dbReference>
<dbReference type="InterPro" id="IPR019734">
    <property type="entry name" value="TPR_rpt"/>
</dbReference>